<evidence type="ECO:0000256" key="3">
    <source>
        <dbReference type="SAM" id="Coils"/>
    </source>
</evidence>
<comment type="caution">
    <text evidence="6">The sequence shown here is derived from an EMBL/GenBank/DDBJ whole genome shotgun (WGS) entry which is preliminary data.</text>
</comment>
<feature type="region of interest" description="Disordered" evidence="4">
    <location>
        <begin position="1132"/>
        <end position="1188"/>
    </location>
</feature>
<evidence type="ECO:0000256" key="4">
    <source>
        <dbReference type="SAM" id="MobiDB-lite"/>
    </source>
</evidence>
<dbReference type="InterPro" id="IPR038765">
    <property type="entry name" value="Papain-like_cys_pep_sf"/>
</dbReference>
<dbReference type="SUPFAM" id="SSF48452">
    <property type="entry name" value="TPR-like"/>
    <property type="match status" value="1"/>
</dbReference>
<dbReference type="InterPro" id="IPR013087">
    <property type="entry name" value="Znf_C2H2_type"/>
</dbReference>
<reference evidence="6 7" key="1">
    <citation type="submission" date="2024-04" db="EMBL/GenBank/DDBJ databases">
        <title>Genome assembly C_amara_ONT_v2.</title>
        <authorList>
            <person name="Yant L."/>
            <person name="Moore C."/>
            <person name="Slenker M."/>
        </authorList>
    </citation>
    <scope>NUCLEOTIDE SEQUENCE [LARGE SCALE GENOMIC DNA]</scope>
    <source>
        <tissue evidence="6">Leaf</tissue>
    </source>
</reference>
<dbReference type="InterPro" id="IPR052398">
    <property type="entry name" value="Ubiquitin_hydrolase_53/54"/>
</dbReference>
<keyword evidence="7" id="KW-1185">Reference proteome</keyword>
<feature type="compositionally biased region" description="Basic residues" evidence="4">
    <location>
        <begin position="1"/>
        <end position="11"/>
    </location>
</feature>
<feature type="region of interest" description="Disordered" evidence="4">
    <location>
        <begin position="927"/>
        <end position="964"/>
    </location>
</feature>
<feature type="compositionally biased region" description="Polar residues" evidence="4">
    <location>
        <begin position="276"/>
        <end position="289"/>
    </location>
</feature>
<dbReference type="Pfam" id="PF04780">
    <property type="entry name" value="DUF629"/>
    <property type="match status" value="1"/>
</dbReference>
<dbReference type="InterPro" id="IPR006866">
    <property type="entry name" value="DUF627_N"/>
</dbReference>
<sequence>MGQKKKTHAPRSKQSPSSAAATVAEVEPSEISACTFDEGGISGLGSNVEPLDSPVIKLECEKALKSFGRGSYTKAIRLIKDSCSRHQDSALIHRVQGTVYVKVASLYEDLASKQKYLRNAIESARKAVELSPNSIEFGHFYANLLYEAANDGGEYEEVVQECHRALSIESPIDPARESLQDEHKILTPEARIAHVQDELRSLIQKSNIYSLSTWMKHLGNGDEKFRLIPIRRMTEDPIESNFTQTKRPNEIKKATKTLEEKRKEVEVRVAAARLLQQTSESSPSENGGTVNDKGSDTTLGAGQRSGERRKHGNARKNGSTADRRDRVRSYWDSMSKEMKKELLRVRVTDLKSHFSASKDGQENDIISEALSFCEANKTWRFWVCCRCSEKFLDSEAHMQHIVQEHMGNVLPKMQMVLPQSVDCKKIDMLLTSQWKPLDLSAAVKLLCGQQKIQNSELSEFHSGDNMEDGGDCFKDAWNDTSPEKENFGDACNGCDENESEEDKLLIPFPLPDEWPISDDPERTKLLEKIRAAFELLIRHKYLAASHHDKVIQFTLDELQNLASVTKFLNHGLKQSPICICFLGASQLKKILKFLQDLSHACGLSRYSEQCNPNDEVNFGDLSREATEEILLDGEDSCLLLDEKLLGTECIQDKFMDSALNDGNNVSSGADRFLSWIFTGPSSGEQIVSWMRTKEEKTNQGLEIMQLLEKEFCHLQNLCERKCEHLSYEGALQTVEDLCLEEGRKRETSADFTHESYESVLRRRREELNESDHELVFVSNRFELEAITNVLKDAESLNHNQYGYEESYACTSSQLCDLESGEADEWGMKDSLHEADSFIEIAIQKQKEQLSAELSRIDARMMRNVTGIQQLQLKLGPVSFNDYQIVLLPLVKSYMRAHLEALAEKDATEKSDAAREAFLVELALDSKKESRGRNDNSKNTQEKSKDKKKMKDTKRQKDLKATIGNAHRFNVDHSLSPVASLGDHSEADVVSEAVEALKEQEEEDRRQIELEEEERKLESSLEYQRRIENEAKEKHMAEQQKKYSSVPMNVVKAVYNVCTDDLDLRDQEKSISQENCIQRNGQLDDFEGTKLNTNGIFPSSNHYVISDTAKVQDVKGLEVVSNGIATQAVVFQSDQRTGRRGRRQKASNKLVDGKYQVAPSATENSKSQWSGTNGERQSETLHSNGDVGTKTLRQLQAEEDEEERYQADIKKAMRQSLDVYQGGRNMLSSFRAPLEVNNDVTMESQSTTGVAIFGTGLQNEVGEYNCFLNVIIQSLWNLELFRAEFLQSSTLEHHHVGDPCVVCSLYEIFTALSAASIETQKEPVAPSSLRIALSNLYPHSNFFQEAQMNDASEVLDVIFGILHRSFAESSSVSDTESAESNSMGSWDCANRTCIAHSLFGMDIFQQLNCDSCGLESRHLKYTSFFHNINASALRTMKGAYTENSFGELLNLVEMNHQLPCDPEAGGCGKPNHFNHILTTPPHVFTTVLGWQNTCESVKDISATLASLNTEIDISNLYRGLDPKNTYNLVSVVCYYGQHYHCFAYSHEHNQWIMYDDKTVKVIGSWSDVLSMCERGHLQPQVLFYEKR</sequence>
<dbReference type="Gene3D" id="1.25.40.10">
    <property type="entry name" value="Tetratricopeptide repeat domain"/>
    <property type="match status" value="1"/>
</dbReference>
<dbReference type="Pfam" id="PF04781">
    <property type="entry name" value="DUF627"/>
    <property type="match status" value="1"/>
</dbReference>
<feature type="region of interest" description="Disordered" evidence="4">
    <location>
        <begin position="275"/>
        <end position="324"/>
    </location>
</feature>
<feature type="coiled-coil region" evidence="3">
    <location>
        <begin position="990"/>
        <end position="1039"/>
    </location>
</feature>
<evidence type="ECO:0000313" key="7">
    <source>
        <dbReference type="Proteomes" id="UP001558713"/>
    </source>
</evidence>
<dbReference type="Pfam" id="PF00443">
    <property type="entry name" value="UCH"/>
    <property type="match status" value="1"/>
</dbReference>
<dbReference type="InterPro" id="IPR011990">
    <property type="entry name" value="TPR-like_helical_dom_sf"/>
</dbReference>
<evidence type="ECO:0000256" key="2">
    <source>
        <dbReference type="ARBA" id="ARBA00022801"/>
    </source>
</evidence>
<dbReference type="PROSITE" id="PS50235">
    <property type="entry name" value="USP_3"/>
    <property type="match status" value="1"/>
</dbReference>
<proteinExistence type="predicted"/>
<name>A0ABD0ZMX4_CARAN</name>
<dbReference type="PANTHER" id="PTHR22975:SF9">
    <property type="entry name" value="ECHINUS SPLICE FORM 3"/>
    <property type="match status" value="1"/>
</dbReference>
<evidence type="ECO:0000259" key="5">
    <source>
        <dbReference type="PROSITE" id="PS50235"/>
    </source>
</evidence>
<organism evidence="6 7">
    <name type="scientific">Cardamine amara subsp. amara</name>
    <dbReference type="NCBI Taxonomy" id="228776"/>
    <lineage>
        <taxon>Eukaryota</taxon>
        <taxon>Viridiplantae</taxon>
        <taxon>Streptophyta</taxon>
        <taxon>Embryophyta</taxon>
        <taxon>Tracheophyta</taxon>
        <taxon>Spermatophyta</taxon>
        <taxon>Magnoliopsida</taxon>
        <taxon>eudicotyledons</taxon>
        <taxon>Gunneridae</taxon>
        <taxon>Pentapetalae</taxon>
        <taxon>rosids</taxon>
        <taxon>malvids</taxon>
        <taxon>Brassicales</taxon>
        <taxon>Brassicaceae</taxon>
        <taxon>Cardamineae</taxon>
        <taxon>Cardamine</taxon>
    </lineage>
</organism>
<dbReference type="CDD" id="cd02257">
    <property type="entry name" value="Peptidase_C19"/>
    <property type="match status" value="1"/>
</dbReference>
<feature type="compositionally biased region" description="Polar residues" evidence="4">
    <location>
        <begin position="1158"/>
        <end position="1182"/>
    </location>
</feature>
<dbReference type="InterPro" id="IPR028889">
    <property type="entry name" value="USP"/>
</dbReference>
<evidence type="ECO:0000313" key="6">
    <source>
        <dbReference type="EMBL" id="KAL1187951.1"/>
    </source>
</evidence>
<dbReference type="InterPro" id="IPR006865">
    <property type="entry name" value="DUF629"/>
</dbReference>
<dbReference type="PROSITE" id="PS00028">
    <property type="entry name" value="ZINC_FINGER_C2H2_1"/>
    <property type="match status" value="1"/>
</dbReference>
<feature type="domain" description="USP" evidence="5">
    <location>
        <begin position="1254"/>
        <end position="1586"/>
    </location>
</feature>
<keyword evidence="3" id="KW-0175">Coiled coil</keyword>
<dbReference type="Gene3D" id="3.90.70.10">
    <property type="entry name" value="Cysteine proteinases"/>
    <property type="match status" value="1"/>
</dbReference>
<dbReference type="InterPro" id="IPR001394">
    <property type="entry name" value="Peptidase_C19_UCH"/>
</dbReference>
<dbReference type="EMBL" id="JBANAX010000937">
    <property type="protein sequence ID" value="KAL1187951.1"/>
    <property type="molecule type" value="Genomic_DNA"/>
</dbReference>
<dbReference type="PANTHER" id="PTHR22975">
    <property type="entry name" value="UBIQUITIN SPECIFIC PROTEINASE"/>
    <property type="match status" value="1"/>
</dbReference>
<dbReference type="GO" id="GO:0016787">
    <property type="term" value="F:hydrolase activity"/>
    <property type="evidence" value="ECO:0007669"/>
    <property type="project" value="UniProtKB-KW"/>
</dbReference>
<dbReference type="SUPFAM" id="SSF54001">
    <property type="entry name" value="Cysteine proteinases"/>
    <property type="match status" value="1"/>
</dbReference>
<dbReference type="Proteomes" id="UP001558713">
    <property type="component" value="Unassembled WGS sequence"/>
</dbReference>
<keyword evidence="2" id="KW-0378">Hydrolase</keyword>
<protein>
    <recommendedName>
        <fullName evidence="5">USP domain-containing protein</fullName>
    </recommendedName>
</protein>
<evidence type="ECO:0000256" key="1">
    <source>
        <dbReference type="ARBA" id="ARBA00022786"/>
    </source>
</evidence>
<feature type="region of interest" description="Disordered" evidence="4">
    <location>
        <begin position="1"/>
        <end position="26"/>
    </location>
</feature>
<gene>
    <name evidence="6" type="ORF">V5N11_009265</name>
</gene>
<keyword evidence="1" id="KW-0833">Ubl conjugation pathway</keyword>
<accession>A0ABD0ZMX4</accession>
<feature type="compositionally biased region" description="Basic and acidic residues" evidence="4">
    <location>
        <begin position="927"/>
        <end position="944"/>
    </location>
</feature>